<evidence type="ECO:0000313" key="2">
    <source>
        <dbReference type="Proteomes" id="UP001148312"/>
    </source>
</evidence>
<sequence>MPSEVLKRRVVDAATAAGTKKMALGPKGDADWPERVPLQSQKARPLSRKTPQLHYFDDTLGYGLLTALLLL</sequence>
<dbReference type="Proteomes" id="UP001148312">
    <property type="component" value="Unassembled WGS sequence"/>
</dbReference>
<dbReference type="AlphaFoldDB" id="A0A9W9X6K4"/>
<name>A0A9W9X6K4_9EURO</name>
<accession>A0A9W9X6K4</accession>
<dbReference type="RefSeq" id="XP_056789800.1">
    <property type="nucleotide sequence ID" value="XM_056934606.1"/>
</dbReference>
<keyword evidence="2" id="KW-1185">Reference proteome</keyword>
<organism evidence="1 2">
    <name type="scientific">Penicillium diatomitis</name>
    <dbReference type="NCBI Taxonomy" id="2819901"/>
    <lineage>
        <taxon>Eukaryota</taxon>
        <taxon>Fungi</taxon>
        <taxon>Dikarya</taxon>
        <taxon>Ascomycota</taxon>
        <taxon>Pezizomycotina</taxon>
        <taxon>Eurotiomycetes</taxon>
        <taxon>Eurotiomycetidae</taxon>
        <taxon>Eurotiales</taxon>
        <taxon>Aspergillaceae</taxon>
        <taxon>Penicillium</taxon>
    </lineage>
</organism>
<gene>
    <name evidence="1" type="ORF">N7539_005004</name>
</gene>
<reference evidence="1" key="1">
    <citation type="submission" date="2022-12" db="EMBL/GenBank/DDBJ databases">
        <authorList>
            <person name="Petersen C."/>
        </authorList>
    </citation>
    <scope>NUCLEOTIDE SEQUENCE</scope>
    <source>
        <strain evidence="1">IBT 30728</strain>
    </source>
</reference>
<comment type="caution">
    <text evidence="1">The sequence shown here is derived from an EMBL/GenBank/DDBJ whole genome shotgun (WGS) entry which is preliminary data.</text>
</comment>
<reference evidence="1" key="2">
    <citation type="journal article" date="2023" name="IMA Fungus">
        <title>Comparative genomic study of the Penicillium genus elucidates a diverse pangenome and 15 lateral gene transfer events.</title>
        <authorList>
            <person name="Petersen C."/>
            <person name="Sorensen T."/>
            <person name="Nielsen M.R."/>
            <person name="Sondergaard T.E."/>
            <person name="Sorensen J.L."/>
            <person name="Fitzpatrick D.A."/>
            <person name="Frisvad J.C."/>
            <person name="Nielsen K.L."/>
        </authorList>
    </citation>
    <scope>NUCLEOTIDE SEQUENCE</scope>
    <source>
        <strain evidence="1">IBT 30728</strain>
    </source>
</reference>
<dbReference type="GeneID" id="81624855"/>
<dbReference type="EMBL" id="JAPWDQ010000005">
    <property type="protein sequence ID" value="KAJ5485016.1"/>
    <property type="molecule type" value="Genomic_DNA"/>
</dbReference>
<protein>
    <submittedName>
        <fullName evidence="1">Uncharacterized protein</fullName>
    </submittedName>
</protein>
<proteinExistence type="predicted"/>
<evidence type="ECO:0000313" key="1">
    <source>
        <dbReference type="EMBL" id="KAJ5485016.1"/>
    </source>
</evidence>